<dbReference type="Proteomes" id="UP001318760">
    <property type="component" value="Unassembled WGS sequence"/>
</dbReference>
<feature type="transmembrane region" description="Helical" evidence="4">
    <location>
        <begin position="12"/>
        <end position="29"/>
    </location>
</feature>
<evidence type="ECO:0000256" key="2">
    <source>
        <dbReference type="ARBA" id="ARBA00023125"/>
    </source>
</evidence>
<keyword evidence="4" id="KW-1133">Transmembrane helix</keyword>
<keyword evidence="2" id="KW-0238">DNA-binding</keyword>
<evidence type="ECO:0000259" key="5">
    <source>
        <dbReference type="PROSITE" id="PS01124"/>
    </source>
</evidence>
<feature type="domain" description="HTH araC/xylS-type" evidence="5">
    <location>
        <begin position="423"/>
        <end position="522"/>
    </location>
</feature>
<dbReference type="Pfam" id="PF12833">
    <property type="entry name" value="HTH_18"/>
    <property type="match status" value="1"/>
</dbReference>
<dbReference type="InterPro" id="IPR018060">
    <property type="entry name" value="HTH_AraC"/>
</dbReference>
<dbReference type="SMART" id="SM00342">
    <property type="entry name" value="HTH_ARAC"/>
    <property type="match status" value="1"/>
</dbReference>
<dbReference type="InterPro" id="IPR050959">
    <property type="entry name" value="MarA-like"/>
</dbReference>
<dbReference type="GO" id="GO:0003677">
    <property type="term" value="F:DNA binding"/>
    <property type="evidence" value="ECO:0007669"/>
    <property type="project" value="UniProtKB-KW"/>
</dbReference>
<keyword evidence="4" id="KW-0472">Membrane</keyword>
<name>A0ABD4JL92_9BACT</name>
<proteinExistence type="predicted"/>
<comment type="caution">
    <text evidence="6">The sequence shown here is derived from an EMBL/GenBank/DDBJ whole genome shotgun (WGS) entry which is preliminary data.</text>
</comment>
<dbReference type="PANTHER" id="PTHR47504">
    <property type="entry name" value="RIGHT ORIGIN-BINDING PROTEIN"/>
    <property type="match status" value="1"/>
</dbReference>
<dbReference type="SUPFAM" id="SSF46689">
    <property type="entry name" value="Homeodomain-like"/>
    <property type="match status" value="2"/>
</dbReference>
<accession>A0ABD4JL92</accession>
<evidence type="ECO:0000256" key="3">
    <source>
        <dbReference type="ARBA" id="ARBA00023163"/>
    </source>
</evidence>
<feature type="transmembrane region" description="Helical" evidence="4">
    <location>
        <begin position="252"/>
        <end position="275"/>
    </location>
</feature>
<dbReference type="Gene3D" id="1.10.10.60">
    <property type="entry name" value="Homeodomain-like"/>
    <property type="match status" value="2"/>
</dbReference>
<dbReference type="RefSeq" id="WP_336613191.1">
    <property type="nucleotide sequence ID" value="NZ_JADBHS010000020.1"/>
</dbReference>
<organism evidence="6 7">
    <name type="scientific">Campylobacter californiensis</name>
    <dbReference type="NCBI Taxonomy" id="1032243"/>
    <lineage>
        <taxon>Bacteria</taxon>
        <taxon>Pseudomonadati</taxon>
        <taxon>Campylobacterota</taxon>
        <taxon>Epsilonproteobacteria</taxon>
        <taxon>Campylobacterales</taxon>
        <taxon>Campylobacteraceae</taxon>
        <taxon>Campylobacter</taxon>
    </lineage>
</organism>
<protein>
    <submittedName>
        <fullName evidence="6">AraC family transcriptional regulator</fullName>
    </submittedName>
</protein>
<evidence type="ECO:0000256" key="4">
    <source>
        <dbReference type="SAM" id="Phobius"/>
    </source>
</evidence>
<evidence type="ECO:0000313" key="6">
    <source>
        <dbReference type="EMBL" id="MBE2987173.1"/>
    </source>
</evidence>
<dbReference type="Gene3D" id="3.30.450.20">
    <property type="entry name" value="PAS domain"/>
    <property type="match status" value="1"/>
</dbReference>
<keyword evidence="3" id="KW-0804">Transcription</keyword>
<dbReference type="PANTHER" id="PTHR47504:SF5">
    <property type="entry name" value="RIGHT ORIGIN-BINDING PROTEIN"/>
    <property type="match status" value="1"/>
</dbReference>
<keyword evidence="1" id="KW-0805">Transcription regulation</keyword>
<evidence type="ECO:0000313" key="7">
    <source>
        <dbReference type="Proteomes" id="UP001318760"/>
    </source>
</evidence>
<keyword evidence="4" id="KW-0812">Transmembrane</keyword>
<reference evidence="6 7" key="1">
    <citation type="submission" date="2020-10" db="EMBL/GenBank/DDBJ databases">
        <title>Campylobacter californiensis sp. nov. isolated from cattle and feral swine in California.</title>
        <authorList>
            <person name="Miller W.G."/>
        </authorList>
    </citation>
    <scope>NUCLEOTIDE SEQUENCE [LARGE SCALE GENOMIC DNA]</scope>
    <source>
        <strain evidence="6 7">RM12919</strain>
    </source>
</reference>
<sequence>MKILVKKDYKFFIIISIVFLCFIGLNYYFNYELLKDNIRRYESGIFSRVHTKIEDWTNSNFKDVEKIAKLLQNEHIQSATQIQPLLHKFQQSSNFPYLIMGLDDGNFYISDNDYVTPHNYDLKTRDWYNDTLKVGGTIASNPYISMRLGLRSVSICTPIKLVDKRGVFCGGQPFEVIRSYFKEYKTLYDKNLYLINKGGEILASFGNINDTISFENVNLPNDKYMAIPIKNTNWNIVFEKDQELYTNELNKYLLINLLLYALCVLIYIFTNFIWLRKNSINSKQLNEQNIYIKDVLAKQVNGVFISCNEDLEIIYAGDEFANFYDFYNGAANLKEAIRNSKFLSDDEKLNFLNEIAISSRGLKFRYFNIEFTKENEVKKYLITTAPIGDHAPYGLSFLFQDVSLMQEQESQKTYNEFYNPYVEKLMIFIKQNIGDDGLCVEKLAKIGGYSKFHLQRLFKNYTNTNVAEYLRSFRLERARFLLKFSDEKVSVIAKKCGFAHNETFIRLFSKFYGSSPLVYRQNIRGKIPKKELLYEEIELPEIKLAVTHKPQNIEFLKSKQSGGDILVLLENGDINSKIYAAYSKDGSLSSYVELSGGTWAKIDIKGMNLPIEDILDKACEIFYDPNLYKFKAPQIYFSLTDDKNMDFIYFKI</sequence>
<gene>
    <name evidence="6" type="ORF">CCAL12919_08605</name>
</gene>
<dbReference type="InterPro" id="IPR009057">
    <property type="entry name" value="Homeodomain-like_sf"/>
</dbReference>
<dbReference type="AlphaFoldDB" id="A0ABD4JL92"/>
<dbReference type="EMBL" id="JADBHS010000020">
    <property type="protein sequence ID" value="MBE2987173.1"/>
    <property type="molecule type" value="Genomic_DNA"/>
</dbReference>
<dbReference type="PROSITE" id="PS01124">
    <property type="entry name" value="HTH_ARAC_FAMILY_2"/>
    <property type="match status" value="1"/>
</dbReference>
<evidence type="ECO:0000256" key="1">
    <source>
        <dbReference type="ARBA" id="ARBA00023015"/>
    </source>
</evidence>